<dbReference type="RefSeq" id="WP_162799646.1">
    <property type="nucleotide sequence ID" value="NZ_JBHSJF010000006.1"/>
</dbReference>
<accession>A0ABV9Z3A1</accession>
<dbReference type="Proteomes" id="UP001595796">
    <property type="component" value="Unassembled WGS sequence"/>
</dbReference>
<dbReference type="PROSITE" id="PS50202">
    <property type="entry name" value="MSP"/>
    <property type="match status" value="1"/>
</dbReference>
<evidence type="ECO:0000259" key="1">
    <source>
        <dbReference type="PROSITE" id="PS50202"/>
    </source>
</evidence>
<proteinExistence type="predicted"/>
<organism evidence="2 3">
    <name type="scientific">Flaviflagellibacter deserti</name>
    <dbReference type="NCBI Taxonomy" id="2267266"/>
    <lineage>
        <taxon>Bacteria</taxon>
        <taxon>Pseudomonadati</taxon>
        <taxon>Pseudomonadota</taxon>
        <taxon>Alphaproteobacteria</taxon>
        <taxon>Hyphomicrobiales</taxon>
        <taxon>Flaviflagellibacter</taxon>
    </lineage>
</organism>
<evidence type="ECO:0000313" key="3">
    <source>
        <dbReference type="Proteomes" id="UP001595796"/>
    </source>
</evidence>
<gene>
    <name evidence="2" type="ORF">ACFPFW_13610</name>
</gene>
<protein>
    <recommendedName>
        <fullName evidence="1">MSP domain-containing protein</fullName>
    </recommendedName>
</protein>
<dbReference type="EMBL" id="JBHSJF010000006">
    <property type="protein sequence ID" value="MFC5069049.1"/>
    <property type="molecule type" value="Genomic_DNA"/>
</dbReference>
<reference evidence="3" key="1">
    <citation type="journal article" date="2019" name="Int. J. Syst. Evol. Microbiol.">
        <title>The Global Catalogue of Microorganisms (GCM) 10K type strain sequencing project: providing services to taxonomists for standard genome sequencing and annotation.</title>
        <authorList>
            <consortium name="The Broad Institute Genomics Platform"/>
            <consortium name="The Broad Institute Genome Sequencing Center for Infectious Disease"/>
            <person name="Wu L."/>
            <person name="Ma J."/>
        </authorList>
    </citation>
    <scope>NUCLEOTIDE SEQUENCE [LARGE SCALE GENOMIC DNA]</scope>
    <source>
        <strain evidence="3">CGMCC 1.16444</strain>
    </source>
</reference>
<evidence type="ECO:0000313" key="2">
    <source>
        <dbReference type="EMBL" id="MFC5069049.1"/>
    </source>
</evidence>
<name>A0ABV9Z3A1_9HYPH</name>
<comment type="caution">
    <text evidence="2">The sequence shown here is derived from an EMBL/GenBank/DDBJ whole genome shotgun (WGS) entry which is preliminary data.</text>
</comment>
<sequence>MPELSAVRLARMMFLTAFMVSGPYLAHAQQGLLTRPQKLEPPLKLSSGAPLAEKPYQLESGKHYRLTITSDGTQELALNGPDFFRNVWVNEVVINDIEIRPLGVDSIEFDAKGEVEITFVTIRPGTFTLRVPGTTSSSQQATFNVK</sequence>
<keyword evidence="3" id="KW-1185">Reference proteome</keyword>
<feature type="domain" description="MSP" evidence="1">
    <location>
        <begin position="96"/>
        <end position="146"/>
    </location>
</feature>
<dbReference type="InterPro" id="IPR000535">
    <property type="entry name" value="MSP_dom"/>
</dbReference>